<organism evidence="1 2">
    <name type="scientific">Streptomyces althioticus subsp. attaecolombicae</name>
    <dbReference type="NCBI Taxonomy" id="3075534"/>
    <lineage>
        <taxon>Bacteria</taxon>
        <taxon>Bacillati</taxon>
        <taxon>Actinomycetota</taxon>
        <taxon>Actinomycetes</taxon>
        <taxon>Kitasatosporales</taxon>
        <taxon>Streptomycetaceae</taxon>
        <taxon>Streptomyces</taxon>
        <taxon>Streptomyces althioticus group</taxon>
    </lineage>
</organism>
<proteinExistence type="predicted"/>
<dbReference type="Pfam" id="PF19739">
    <property type="entry name" value="DUF6228"/>
    <property type="match status" value="1"/>
</dbReference>
<reference evidence="1" key="1">
    <citation type="submission" date="2024-05" db="EMBL/GenBank/DDBJ databases">
        <title>30 novel species of actinomycetes from the DSMZ collection.</title>
        <authorList>
            <person name="Nouioui I."/>
        </authorList>
    </citation>
    <scope>NUCLEOTIDE SEQUENCE</scope>
    <source>
        <strain evidence="1">DSM 41972</strain>
    </source>
</reference>
<dbReference type="RefSeq" id="WP_337674497.1">
    <property type="nucleotide sequence ID" value="NZ_JAVSGH010000010.1"/>
</dbReference>
<name>A0ABU3HXF3_9ACTN</name>
<evidence type="ECO:0000313" key="2">
    <source>
        <dbReference type="Proteomes" id="UP001181313"/>
    </source>
</evidence>
<gene>
    <name evidence="1" type="ORF">ROS62_10935</name>
</gene>
<evidence type="ECO:0000313" key="1">
    <source>
        <dbReference type="EMBL" id="MDT3725382.1"/>
    </source>
</evidence>
<comment type="caution">
    <text evidence="1">The sequence shown here is derived from an EMBL/GenBank/DDBJ whole genome shotgun (WGS) entry which is preliminary data.</text>
</comment>
<protein>
    <submittedName>
        <fullName evidence="1">DUF6228 family protein</fullName>
    </submittedName>
</protein>
<keyword evidence="2" id="KW-1185">Reference proteome</keyword>
<sequence>MTSPDDDIDGKPCVTIRCQDNSSVGVTFCDRFSFDQDSVHYAVEAWAPGLTARVNEVVAWTWDNDLTTFLEELAAVYRGWDGERNWHTMDRDLAVSAVFRSGGYIGLTWTIRPWRSTAGDWSTSVTTWLETGEQMSCLASDVRHFLAGEHIALPPGQ</sequence>
<dbReference type="InterPro" id="IPR046196">
    <property type="entry name" value="DUF6228"/>
</dbReference>
<dbReference type="Proteomes" id="UP001181313">
    <property type="component" value="Unassembled WGS sequence"/>
</dbReference>
<accession>A0ABU3HXF3</accession>
<dbReference type="EMBL" id="JAVSGH010000010">
    <property type="protein sequence ID" value="MDT3725382.1"/>
    <property type="molecule type" value="Genomic_DNA"/>
</dbReference>